<keyword evidence="4 6" id="KW-1133">Transmembrane helix</keyword>
<evidence type="ECO:0000256" key="3">
    <source>
        <dbReference type="ARBA" id="ARBA00022692"/>
    </source>
</evidence>
<proteinExistence type="inferred from homology"/>
<protein>
    <recommendedName>
        <fullName evidence="6">TVP38/TMEM64 family membrane protein</fullName>
    </recommendedName>
</protein>
<feature type="transmembrane region" description="Helical" evidence="6">
    <location>
        <begin position="77"/>
        <end position="105"/>
    </location>
</feature>
<comment type="similarity">
    <text evidence="6">Belongs to the TVP38/TMEM64 family.</text>
</comment>
<keyword evidence="3 6" id="KW-0812">Transmembrane</keyword>
<feature type="transmembrane region" description="Helical" evidence="6">
    <location>
        <begin position="163"/>
        <end position="184"/>
    </location>
</feature>
<dbReference type="PANTHER" id="PTHR12677:SF59">
    <property type="entry name" value="GOLGI APPARATUS MEMBRANE PROTEIN TVP38-RELATED"/>
    <property type="match status" value="1"/>
</dbReference>
<evidence type="ECO:0000313" key="8">
    <source>
        <dbReference type="EMBL" id="SUI61658.1"/>
    </source>
</evidence>
<reference evidence="8 9" key="1">
    <citation type="submission" date="2018-06" db="EMBL/GenBank/DDBJ databases">
        <authorList>
            <consortium name="Pathogen Informatics"/>
            <person name="Doyle S."/>
        </authorList>
    </citation>
    <scope>NUCLEOTIDE SEQUENCE [LARGE SCALE GENOMIC DNA]</scope>
    <source>
        <strain evidence="8 9">NCTC10738</strain>
    </source>
</reference>
<dbReference type="InterPro" id="IPR015414">
    <property type="entry name" value="TMEM64"/>
</dbReference>
<dbReference type="PANTHER" id="PTHR12677">
    <property type="entry name" value="GOLGI APPARATUS MEMBRANE PROTEIN TVP38-RELATED"/>
    <property type="match status" value="1"/>
</dbReference>
<evidence type="ECO:0000256" key="1">
    <source>
        <dbReference type="ARBA" id="ARBA00004651"/>
    </source>
</evidence>
<dbReference type="Pfam" id="PF09335">
    <property type="entry name" value="VTT_dom"/>
    <property type="match status" value="1"/>
</dbReference>
<dbReference type="EMBL" id="UGYO01000001">
    <property type="protein sequence ID" value="SUI61658.1"/>
    <property type="molecule type" value="Genomic_DNA"/>
</dbReference>
<organism evidence="8 9">
    <name type="scientific">Shewanella algae</name>
    <dbReference type="NCBI Taxonomy" id="38313"/>
    <lineage>
        <taxon>Bacteria</taxon>
        <taxon>Pseudomonadati</taxon>
        <taxon>Pseudomonadota</taxon>
        <taxon>Gammaproteobacteria</taxon>
        <taxon>Alteromonadales</taxon>
        <taxon>Shewanellaceae</taxon>
        <taxon>Shewanella</taxon>
    </lineage>
</organism>
<dbReference type="GO" id="GO:0005886">
    <property type="term" value="C:plasma membrane"/>
    <property type="evidence" value="ECO:0007669"/>
    <property type="project" value="UniProtKB-SubCell"/>
</dbReference>
<name>A0A379ZHP1_9GAMM</name>
<feature type="domain" description="VTT" evidence="7">
    <location>
        <begin position="71"/>
        <end position="186"/>
    </location>
</feature>
<evidence type="ECO:0000259" key="7">
    <source>
        <dbReference type="Pfam" id="PF09335"/>
    </source>
</evidence>
<keyword evidence="5 6" id="KW-0472">Membrane</keyword>
<sequence length="232" mass="25196">MNTAAGTKLKRLLKTLLLITVLLGLMLAVQAGWFEHLTDSNWVANFIHRQGPAGVALLFAVGALFTAVGGPRQIIAFVFGFALGGAVGALFSTFAALAGCLLSFYCARLTVREFLQKRFGSRLQRFERLIIHRTWLKVLMIRLLPVGSNLLTNLFAGATRVPAGGFLIGSFIGYLPQMLIFAYAGAGLGLSDQYQLGISLVLLLLSSAIGTYLYRNRLSRQVDDLVTDKQGL</sequence>
<evidence type="ECO:0000256" key="5">
    <source>
        <dbReference type="ARBA" id="ARBA00023136"/>
    </source>
</evidence>
<evidence type="ECO:0000256" key="2">
    <source>
        <dbReference type="ARBA" id="ARBA00022475"/>
    </source>
</evidence>
<keyword evidence="2 6" id="KW-1003">Cell membrane</keyword>
<evidence type="ECO:0000313" key="9">
    <source>
        <dbReference type="Proteomes" id="UP000254069"/>
    </source>
</evidence>
<evidence type="ECO:0000256" key="6">
    <source>
        <dbReference type="RuleBase" id="RU366058"/>
    </source>
</evidence>
<gene>
    <name evidence="8" type="ORF">NCTC10738_01601</name>
</gene>
<evidence type="ECO:0000256" key="4">
    <source>
        <dbReference type="ARBA" id="ARBA00022989"/>
    </source>
</evidence>
<feature type="transmembrane region" description="Helical" evidence="6">
    <location>
        <begin position="196"/>
        <end position="214"/>
    </location>
</feature>
<feature type="transmembrane region" description="Helical" evidence="6">
    <location>
        <begin position="135"/>
        <end position="156"/>
    </location>
</feature>
<dbReference type="AlphaFoldDB" id="A0A379ZHP1"/>
<dbReference type="Proteomes" id="UP000254069">
    <property type="component" value="Unassembled WGS sequence"/>
</dbReference>
<feature type="transmembrane region" description="Helical" evidence="6">
    <location>
        <begin position="53"/>
        <end position="70"/>
    </location>
</feature>
<accession>A0A379ZHP1</accession>
<dbReference type="InterPro" id="IPR032816">
    <property type="entry name" value="VTT_dom"/>
</dbReference>
<keyword evidence="9" id="KW-1185">Reference proteome</keyword>
<feature type="transmembrane region" description="Helical" evidence="6">
    <location>
        <begin position="12"/>
        <end position="33"/>
    </location>
</feature>
<comment type="subcellular location">
    <subcellularLocation>
        <location evidence="1 6">Cell membrane</location>
        <topology evidence="1 6">Multi-pass membrane protein</topology>
    </subcellularLocation>
</comment>